<keyword evidence="8" id="KW-0342">GTP-binding</keyword>
<dbReference type="EMBL" id="JANCYW010000007">
    <property type="protein sequence ID" value="KAK4536155.1"/>
    <property type="molecule type" value="Genomic_DNA"/>
</dbReference>
<dbReference type="Gene3D" id="3.40.50.300">
    <property type="entry name" value="P-loop containing nucleotide triphosphate hydrolases"/>
    <property type="match status" value="1"/>
</dbReference>
<evidence type="ECO:0000256" key="6">
    <source>
        <dbReference type="ARBA" id="ARBA00022824"/>
    </source>
</evidence>
<evidence type="ECO:0000256" key="4">
    <source>
        <dbReference type="ARBA" id="ARBA00022692"/>
    </source>
</evidence>
<dbReference type="GO" id="GO:0005525">
    <property type="term" value="F:GTP binding"/>
    <property type="evidence" value="ECO:0007669"/>
    <property type="project" value="UniProtKB-KW"/>
</dbReference>
<organism evidence="13 14">
    <name type="scientific">Cyanidium caldarium</name>
    <name type="common">Red alga</name>
    <dbReference type="NCBI Taxonomy" id="2771"/>
    <lineage>
        <taxon>Eukaryota</taxon>
        <taxon>Rhodophyta</taxon>
        <taxon>Bangiophyceae</taxon>
        <taxon>Cyanidiales</taxon>
        <taxon>Cyanidiaceae</taxon>
        <taxon>Cyanidium</taxon>
    </lineage>
</organism>
<comment type="subcellular location">
    <subcellularLocation>
        <location evidence="1">Endoplasmic reticulum membrane</location>
        <topology evidence="1">Single-pass membrane protein</topology>
    </subcellularLocation>
</comment>
<dbReference type="GO" id="GO:0005789">
    <property type="term" value="C:endoplasmic reticulum membrane"/>
    <property type="evidence" value="ECO:0007669"/>
    <property type="project" value="UniProtKB-SubCell"/>
</dbReference>
<evidence type="ECO:0000256" key="12">
    <source>
        <dbReference type="SAM" id="Phobius"/>
    </source>
</evidence>
<keyword evidence="4 12" id="KW-0812">Transmembrane</keyword>
<dbReference type="Pfam" id="PF09439">
    <property type="entry name" value="SRPRB"/>
    <property type="match status" value="1"/>
</dbReference>
<dbReference type="InterPro" id="IPR019009">
    <property type="entry name" value="SRP_receptor_beta_su"/>
</dbReference>
<keyword evidence="7 12" id="KW-1133">Transmembrane helix</keyword>
<evidence type="ECO:0000256" key="8">
    <source>
        <dbReference type="ARBA" id="ARBA00023134"/>
    </source>
</evidence>
<keyword evidence="10" id="KW-0675">Receptor</keyword>
<proteinExistence type="inferred from homology"/>
<gene>
    <name evidence="13" type="ORF">CDCA_CDCA07G2180</name>
</gene>
<keyword evidence="9 12" id="KW-0472">Membrane</keyword>
<evidence type="ECO:0000256" key="9">
    <source>
        <dbReference type="ARBA" id="ARBA00023136"/>
    </source>
</evidence>
<evidence type="ECO:0000256" key="10">
    <source>
        <dbReference type="ARBA" id="ARBA00023170"/>
    </source>
</evidence>
<keyword evidence="5" id="KW-0547">Nucleotide-binding</keyword>
<sequence length="272" mass="29452">MERVPDGHTWVDGSGAPHEQPLRSQSTTRAALSTPLWPAVLLYVILLVVPIAILYVGWRYWRHTRSTRAYRRWPRCVALVGGSGGAEACGRGVGKTALFWRLCYGRAPRYPTLPSQETNQAPMKAPSAAGSALTVLDVPGHARLETERQRYLWSGRGVPEVLVLVVDASRPHVHSDVTFALDTLRLDGLLAAGVACAVFANKSDVATAMPLKVLQARFVNECTRVLQSRQGTGDGQTPAVDVHRLPFLSGSALSGVGVDALRQWIASATARK</sequence>
<evidence type="ECO:0000256" key="7">
    <source>
        <dbReference type="ARBA" id="ARBA00022989"/>
    </source>
</evidence>
<evidence type="ECO:0000256" key="1">
    <source>
        <dbReference type="ARBA" id="ARBA00004389"/>
    </source>
</evidence>
<feature type="transmembrane region" description="Helical" evidence="12">
    <location>
        <begin position="36"/>
        <end position="58"/>
    </location>
</feature>
<evidence type="ECO:0000313" key="13">
    <source>
        <dbReference type="EMBL" id="KAK4536155.1"/>
    </source>
</evidence>
<evidence type="ECO:0000313" key="14">
    <source>
        <dbReference type="Proteomes" id="UP001301350"/>
    </source>
</evidence>
<accession>A0AAV9IVL4</accession>
<name>A0AAV9IVL4_CYACA</name>
<comment type="caution">
    <text evidence="13">The sequence shown here is derived from an EMBL/GenBank/DDBJ whole genome shotgun (WGS) entry which is preliminary data.</text>
</comment>
<keyword evidence="6" id="KW-0256">Endoplasmic reticulum</keyword>
<dbReference type="InterPro" id="IPR027417">
    <property type="entry name" value="P-loop_NTPase"/>
</dbReference>
<feature type="region of interest" description="Disordered" evidence="11">
    <location>
        <begin position="1"/>
        <end position="25"/>
    </location>
</feature>
<comment type="similarity">
    <text evidence="2">Belongs to the SRP receptor beta subunit family.</text>
</comment>
<dbReference type="AlphaFoldDB" id="A0AAV9IVL4"/>
<dbReference type="Proteomes" id="UP001301350">
    <property type="component" value="Unassembled WGS sequence"/>
</dbReference>
<evidence type="ECO:0000256" key="3">
    <source>
        <dbReference type="ARBA" id="ARBA00020256"/>
    </source>
</evidence>
<evidence type="ECO:0000256" key="2">
    <source>
        <dbReference type="ARBA" id="ARBA00005619"/>
    </source>
</evidence>
<protein>
    <recommendedName>
        <fullName evidence="3">Signal recognition particle receptor subunit beta</fullName>
    </recommendedName>
</protein>
<evidence type="ECO:0000256" key="5">
    <source>
        <dbReference type="ARBA" id="ARBA00022741"/>
    </source>
</evidence>
<dbReference type="SUPFAM" id="SSF52540">
    <property type="entry name" value="P-loop containing nucleoside triphosphate hydrolases"/>
    <property type="match status" value="1"/>
</dbReference>
<reference evidence="13 14" key="1">
    <citation type="submission" date="2022-07" db="EMBL/GenBank/DDBJ databases">
        <title>Genome-wide signatures of adaptation to extreme environments.</title>
        <authorList>
            <person name="Cho C.H."/>
            <person name="Yoon H.S."/>
        </authorList>
    </citation>
    <scope>NUCLEOTIDE SEQUENCE [LARGE SCALE GENOMIC DNA]</scope>
    <source>
        <strain evidence="13 14">DBV 063 E5</strain>
    </source>
</reference>
<evidence type="ECO:0000256" key="11">
    <source>
        <dbReference type="SAM" id="MobiDB-lite"/>
    </source>
</evidence>
<keyword evidence="14" id="KW-1185">Reference proteome</keyword>